<gene>
    <name evidence="9" type="ORF">H9890_02900</name>
</gene>
<dbReference type="EMBL" id="DXHQ01000036">
    <property type="protein sequence ID" value="HIW08334.1"/>
    <property type="molecule type" value="Genomic_DNA"/>
</dbReference>
<dbReference type="GO" id="GO:0016746">
    <property type="term" value="F:acyltransferase activity"/>
    <property type="evidence" value="ECO:0007669"/>
    <property type="project" value="UniProtKB-KW"/>
</dbReference>
<evidence type="ECO:0000256" key="7">
    <source>
        <dbReference type="PIRNR" id="PIRNR016636"/>
    </source>
</evidence>
<protein>
    <submittedName>
        <fullName evidence="9">MBOAT family protein</fullName>
    </submittedName>
</protein>
<feature type="transmembrane region" description="Helical" evidence="8">
    <location>
        <begin position="105"/>
        <end position="129"/>
    </location>
</feature>
<keyword evidence="4 8" id="KW-0812">Transmembrane</keyword>
<dbReference type="Pfam" id="PF03062">
    <property type="entry name" value="MBOAT"/>
    <property type="match status" value="1"/>
</dbReference>
<dbReference type="InterPro" id="IPR051085">
    <property type="entry name" value="MB_O-acyltransferase"/>
</dbReference>
<evidence type="ECO:0000256" key="5">
    <source>
        <dbReference type="ARBA" id="ARBA00022989"/>
    </source>
</evidence>
<comment type="subcellular location">
    <subcellularLocation>
        <location evidence="1">Cell membrane</location>
        <topology evidence="1">Multi-pass membrane protein</topology>
    </subcellularLocation>
</comment>
<keyword evidence="6 7" id="KW-0472">Membrane</keyword>
<feature type="transmembrane region" description="Helical" evidence="8">
    <location>
        <begin position="442"/>
        <end position="461"/>
    </location>
</feature>
<evidence type="ECO:0000256" key="6">
    <source>
        <dbReference type="ARBA" id="ARBA00023136"/>
    </source>
</evidence>
<dbReference type="InterPro" id="IPR028362">
    <property type="entry name" value="AlgI"/>
</dbReference>
<evidence type="ECO:0000256" key="4">
    <source>
        <dbReference type="ARBA" id="ARBA00022692"/>
    </source>
</evidence>
<keyword evidence="3 7" id="KW-1003">Cell membrane</keyword>
<dbReference type="InterPro" id="IPR024194">
    <property type="entry name" value="Ac/AlaTfrase_AlgI/DltB"/>
</dbReference>
<dbReference type="PIRSF" id="PIRSF016636">
    <property type="entry name" value="AlgI_DltB"/>
    <property type="match status" value="1"/>
</dbReference>
<keyword evidence="7" id="KW-0012">Acyltransferase</keyword>
<feature type="transmembrane region" description="Helical" evidence="8">
    <location>
        <begin position="370"/>
        <end position="390"/>
    </location>
</feature>
<organism evidence="9 10">
    <name type="scientific">Candidatus Faecalibacterium intestinigallinarum</name>
    <dbReference type="NCBI Taxonomy" id="2838581"/>
    <lineage>
        <taxon>Bacteria</taxon>
        <taxon>Bacillati</taxon>
        <taxon>Bacillota</taxon>
        <taxon>Clostridia</taxon>
        <taxon>Eubacteriales</taxon>
        <taxon>Oscillospiraceae</taxon>
        <taxon>Faecalibacterium</taxon>
    </lineage>
</organism>
<keyword evidence="5 8" id="KW-1133">Transmembrane helix</keyword>
<name>A0A9D1Q940_9FIRM</name>
<sequence>MIFSSIIFLFHFLPFTLAAYYIAPPKAKNTVLFICSLVFYCWGEVRFFPVMLALILINYLCGLAIAHFEGRPGMRRLFLALALVGSLGMLFYFKYANFVLESANALLGTSFAPIEGISVLPLGISFYTFQTLSYTIDVYRRDVASEKNIIDFGAYVVMFPQLIAGPIVKYRDVAAQLHVYRHRYNIAQIEEGMTIFTFGLAKKVLLADAVGALWTDIIGVADDASVTFVGLANASTGLVWLGILAYSFQLYFDFSGYSMMAIGMGKMMGFEFPQNFNYPYISASITEFWRRWHMTLSSWFREYVYIPLGGNRKGLRRQIFNLFIVELLTGIWHGANWNFICWGLYYFVLLAAEKLFLLKHLQKGRIWPHLYTLFFVVVGWAMFVGNDPGVQFGLLFRKLFTPSAGVSALYFLRNYGVLLAVSFVCCTPLIEKIWDLLRRRSWSRVLTVGALLVVSTAYVVGSTNSPFLYFNF</sequence>
<evidence type="ECO:0000256" key="1">
    <source>
        <dbReference type="ARBA" id="ARBA00004651"/>
    </source>
</evidence>
<reference evidence="9" key="2">
    <citation type="submission" date="2021-04" db="EMBL/GenBank/DDBJ databases">
        <authorList>
            <person name="Gilroy R."/>
        </authorList>
    </citation>
    <scope>NUCLEOTIDE SEQUENCE</scope>
    <source>
        <strain evidence="9">ChiHcolR34-3080</strain>
    </source>
</reference>
<accession>A0A9D1Q940</accession>
<proteinExistence type="inferred from homology"/>
<evidence type="ECO:0000256" key="3">
    <source>
        <dbReference type="ARBA" id="ARBA00022475"/>
    </source>
</evidence>
<feature type="transmembrane region" description="Helical" evidence="8">
    <location>
        <begin position="410"/>
        <end position="430"/>
    </location>
</feature>
<dbReference type="PANTHER" id="PTHR13285">
    <property type="entry name" value="ACYLTRANSFERASE"/>
    <property type="match status" value="1"/>
</dbReference>
<comment type="caution">
    <text evidence="9">The sequence shown here is derived from an EMBL/GenBank/DDBJ whole genome shotgun (WGS) entry which is preliminary data.</text>
</comment>
<evidence type="ECO:0000256" key="2">
    <source>
        <dbReference type="ARBA" id="ARBA00010323"/>
    </source>
</evidence>
<feature type="transmembrane region" description="Helical" evidence="8">
    <location>
        <begin position="149"/>
        <end position="168"/>
    </location>
</feature>
<dbReference type="GO" id="GO:0005886">
    <property type="term" value="C:plasma membrane"/>
    <property type="evidence" value="ECO:0007669"/>
    <property type="project" value="UniProtKB-SubCell"/>
</dbReference>
<dbReference type="Proteomes" id="UP000823933">
    <property type="component" value="Unassembled WGS sequence"/>
</dbReference>
<feature type="transmembrane region" description="Helical" evidence="8">
    <location>
        <begin position="238"/>
        <end position="260"/>
    </location>
</feature>
<evidence type="ECO:0000256" key="8">
    <source>
        <dbReference type="SAM" id="Phobius"/>
    </source>
</evidence>
<comment type="similarity">
    <text evidence="2 7">Belongs to the membrane-bound acyltransferase family.</text>
</comment>
<evidence type="ECO:0000313" key="9">
    <source>
        <dbReference type="EMBL" id="HIW08334.1"/>
    </source>
</evidence>
<feature type="transmembrane region" description="Helical" evidence="8">
    <location>
        <begin position="77"/>
        <end position="93"/>
    </location>
</feature>
<feature type="transmembrane region" description="Helical" evidence="8">
    <location>
        <begin position="47"/>
        <end position="65"/>
    </location>
</feature>
<dbReference type="AlphaFoldDB" id="A0A9D1Q940"/>
<dbReference type="InterPro" id="IPR004299">
    <property type="entry name" value="MBOAT_fam"/>
</dbReference>
<dbReference type="PIRSF" id="PIRSF500217">
    <property type="entry name" value="AlgI"/>
    <property type="match status" value="1"/>
</dbReference>
<dbReference type="PANTHER" id="PTHR13285:SF18">
    <property type="entry name" value="PROTEIN-CYSTEINE N-PALMITOYLTRANSFERASE RASP"/>
    <property type="match status" value="1"/>
</dbReference>
<reference evidence="9" key="1">
    <citation type="journal article" date="2021" name="PeerJ">
        <title>Extensive microbial diversity within the chicken gut microbiome revealed by metagenomics and culture.</title>
        <authorList>
            <person name="Gilroy R."/>
            <person name="Ravi A."/>
            <person name="Getino M."/>
            <person name="Pursley I."/>
            <person name="Horton D.L."/>
            <person name="Alikhan N.F."/>
            <person name="Baker D."/>
            <person name="Gharbi K."/>
            <person name="Hall N."/>
            <person name="Watson M."/>
            <person name="Adriaenssens E.M."/>
            <person name="Foster-Nyarko E."/>
            <person name="Jarju S."/>
            <person name="Secka A."/>
            <person name="Antonio M."/>
            <person name="Oren A."/>
            <person name="Chaudhuri R.R."/>
            <person name="La Ragione R."/>
            <person name="Hildebrand F."/>
            <person name="Pallen M.J."/>
        </authorList>
    </citation>
    <scope>NUCLEOTIDE SEQUENCE</scope>
    <source>
        <strain evidence="9">ChiHcolR34-3080</strain>
    </source>
</reference>
<dbReference type="GO" id="GO:0042121">
    <property type="term" value="P:alginic acid biosynthetic process"/>
    <property type="evidence" value="ECO:0007669"/>
    <property type="project" value="InterPro"/>
</dbReference>
<keyword evidence="7" id="KW-0808">Transferase</keyword>
<evidence type="ECO:0000313" key="10">
    <source>
        <dbReference type="Proteomes" id="UP000823933"/>
    </source>
</evidence>